<dbReference type="AlphaFoldDB" id="A0A1W1W581"/>
<dbReference type="Proteomes" id="UP000192266">
    <property type="component" value="Unassembled WGS sequence"/>
</dbReference>
<gene>
    <name evidence="2" type="ORF">SAMN00120144_4033</name>
</gene>
<keyword evidence="1" id="KW-0812">Transmembrane</keyword>
<proteinExistence type="predicted"/>
<organism evidence="2 3">
    <name type="scientific">Hymenobacter roseosalivarius DSM 11622</name>
    <dbReference type="NCBI Taxonomy" id="645990"/>
    <lineage>
        <taxon>Bacteria</taxon>
        <taxon>Pseudomonadati</taxon>
        <taxon>Bacteroidota</taxon>
        <taxon>Cytophagia</taxon>
        <taxon>Cytophagales</taxon>
        <taxon>Hymenobacteraceae</taxon>
        <taxon>Hymenobacter</taxon>
    </lineage>
</organism>
<keyword evidence="3" id="KW-1185">Reference proteome</keyword>
<evidence type="ECO:0000313" key="2">
    <source>
        <dbReference type="EMBL" id="SMC00620.1"/>
    </source>
</evidence>
<keyword evidence="1" id="KW-0472">Membrane</keyword>
<accession>A0A1W1W581</accession>
<protein>
    <submittedName>
        <fullName evidence="2">Uncharacterized protein</fullName>
    </submittedName>
</protein>
<evidence type="ECO:0000256" key="1">
    <source>
        <dbReference type="SAM" id="Phobius"/>
    </source>
</evidence>
<dbReference type="STRING" id="645990.SAMN00120144_4033"/>
<keyword evidence="1" id="KW-1133">Transmembrane helix</keyword>
<reference evidence="2 3" key="1">
    <citation type="submission" date="2017-04" db="EMBL/GenBank/DDBJ databases">
        <authorList>
            <person name="Afonso C.L."/>
            <person name="Miller P.J."/>
            <person name="Scott M.A."/>
            <person name="Spackman E."/>
            <person name="Goraichik I."/>
            <person name="Dimitrov K.M."/>
            <person name="Suarez D.L."/>
            <person name="Swayne D.E."/>
        </authorList>
    </citation>
    <scope>NUCLEOTIDE SEQUENCE [LARGE SCALE GENOMIC DNA]</scope>
    <source>
        <strain evidence="2 3">DSM 11622</strain>
    </source>
</reference>
<name>A0A1W1W581_9BACT</name>
<feature type="transmembrane region" description="Helical" evidence="1">
    <location>
        <begin position="20"/>
        <end position="40"/>
    </location>
</feature>
<dbReference type="EMBL" id="FWWW01000111">
    <property type="protein sequence ID" value="SMC00620.1"/>
    <property type="molecule type" value="Genomic_DNA"/>
</dbReference>
<sequence>MVGWYLLRGALPLNNFYLTYAVRGAILLLFLPAGYLLGVYTRNDFAMVAGLLSRKSAQPAEQEAS</sequence>
<evidence type="ECO:0000313" key="3">
    <source>
        <dbReference type="Proteomes" id="UP000192266"/>
    </source>
</evidence>